<organism evidence="2 3">
    <name type="scientific">Crenothrix polyspora</name>
    <dbReference type="NCBI Taxonomy" id="360316"/>
    <lineage>
        <taxon>Bacteria</taxon>
        <taxon>Pseudomonadati</taxon>
        <taxon>Pseudomonadota</taxon>
        <taxon>Gammaproteobacteria</taxon>
        <taxon>Methylococcales</taxon>
        <taxon>Crenotrichaceae</taxon>
        <taxon>Crenothrix</taxon>
    </lineage>
</organism>
<dbReference type="Gene3D" id="3.30.2310.20">
    <property type="entry name" value="RelE-like"/>
    <property type="match status" value="1"/>
</dbReference>
<dbReference type="OrthoDB" id="9801234at2"/>
<evidence type="ECO:0000313" key="2">
    <source>
        <dbReference type="EMBL" id="SJM93590.1"/>
    </source>
</evidence>
<protein>
    <submittedName>
        <fullName evidence="2">Uncharacterized protein</fullName>
    </submittedName>
</protein>
<dbReference type="InterPro" id="IPR007712">
    <property type="entry name" value="RelE/ParE_toxin"/>
</dbReference>
<reference evidence="3" key="1">
    <citation type="submission" date="2017-02" db="EMBL/GenBank/DDBJ databases">
        <authorList>
            <person name="Daims H."/>
        </authorList>
    </citation>
    <scope>NUCLEOTIDE SEQUENCE [LARGE SCALE GENOMIC DNA]</scope>
</reference>
<sequence length="76" mass="8916">MLSIKLTKHAQNFMRHIPVKHAKQILSKIDKLTQDPESVPSKQLQGFPNYRRAKSGEYRIIYRIDDDILTLLVVLR</sequence>
<accession>A0A1R4HCI3</accession>
<dbReference type="Proteomes" id="UP000195442">
    <property type="component" value="Unassembled WGS sequence"/>
</dbReference>
<proteinExistence type="predicted"/>
<name>A0A1R4HCI3_9GAMM</name>
<evidence type="ECO:0000256" key="1">
    <source>
        <dbReference type="ARBA" id="ARBA00022649"/>
    </source>
</evidence>
<evidence type="ECO:0000313" key="3">
    <source>
        <dbReference type="Proteomes" id="UP000195442"/>
    </source>
</evidence>
<dbReference type="EMBL" id="FUKJ01000271">
    <property type="protein sequence ID" value="SJM93590.1"/>
    <property type="molecule type" value="Genomic_DNA"/>
</dbReference>
<keyword evidence="3" id="KW-1185">Reference proteome</keyword>
<dbReference type="SUPFAM" id="SSF143011">
    <property type="entry name" value="RelE-like"/>
    <property type="match status" value="1"/>
</dbReference>
<keyword evidence="1" id="KW-1277">Toxin-antitoxin system</keyword>
<dbReference type="AlphaFoldDB" id="A0A1R4HCI3"/>
<gene>
    <name evidence="2" type="ORF">CRENPOLYSF2_3420001</name>
</gene>
<dbReference type="Pfam" id="PF05016">
    <property type="entry name" value="ParE_toxin"/>
    <property type="match status" value="1"/>
</dbReference>
<dbReference type="RefSeq" id="WP_087147443.1">
    <property type="nucleotide sequence ID" value="NZ_FUKJ01000271.1"/>
</dbReference>
<dbReference type="InterPro" id="IPR035093">
    <property type="entry name" value="RelE/ParE_toxin_dom_sf"/>
</dbReference>